<comment type="caution">
    <text evidence="1">The sequence shown here is derived from an EMBL/GenBank/DDBJ whole genome shotgun (WGS) entry which is preliminary data.</text>
</comment>
<protein>
    <submittedName>
        <fullName evidence="1">Uncharacterized protein</fullName>
    </submittedName>
</protein>
<sequence>MTRSPIPASPPMTMRYSLFTNTDTNMLYPSVTAALVRDVLFIRKYDANFPLKMERSSIVQYAMPIELVLPLSTCTFILHYIRYMRRFAWEIGVIWGCRTDVAYGAMCDVQLGMLWYDNDLRRGEIVVCISGFGSEKGYGENSDYSLDLEWRKMDQCPEEGKRGRSCLRQALQGQSVEGALPHDIRSFTYVFCASSARTVFESNISHGESYGMELAISQEKEAVA</sequence>
<organism evidence="1 2">
    <name type="scientific">Botrytis byssoidea</name>
    <dbReference type="NCBI Taxonomy" id="139641"/>
    <lineage>
        <taxon>Eukaryota</taxon>
        <taxon>Fungi</taxon>
        <taxon>Dikarya</taxon>
        <taxon>Ascomycota</taxon>
        <taxon>Pezizomycotina</taxon>
        <taxon>Leotiomycetes</taxon>
        <taxon>Helotiales</taxon>
        <taxon>Sclerotiniaceae</taxon>
        <taxon>Botrytis</taxon>
    </lineage>
</organism>
<proteinExistence type="predicted"/>
<dbReference type="RefSeq" id="XP_038729179.1">
    <property type="nucleotide sequence ID" value="XM_038880068.1"/>
</dbReference>
<accession>A0A9P5I2N8</accession>
<dbReference type="AlphaFoldDB" id="A0A9P5I2N8"/>
<reference evidence="1 2" key="1">
    <citation type="journal article" date="2020" name="Genome Biol. Evol.">
        <title>Comparative genomics of Sclerotiniaceae.</title>
        <authorList>
            <person name="Valero Jimenez C.A."/>
            <person name="Steentjes M."/>
            <person name="Scholten O.E."/>
            <person name="Van Kan J.A.L."/>
        </authorList>
    </citation>
    <scope>NUCLEOTIDE SEQUENCE [LARGE SCALE GENOMIC DNA]</scope>
    <source>
        <strain evidence="1 2">MUCL 94</strain>
    </source>
</reference>
<evidence type="ECO:0000313" key="1">
    <source>
        <dbReference type="EMBL" id="KAF7929956.1"/>
    </source>
</evidence>
<dbReference type="GeneID" id="62153141"/>
<keyword evidence="2" id="KW-1185">Reference proteome</keyword>
<gene>
    <name evidence="1" type="ORF">EAE97_009553</name>
</gene>
<evidence type="ECO:0000313" key="2">
    <source>
        <dbReference type="Proteomes" id="UP000710849"/>
    </source>
</evidence>
<dbReference type="Proteomes" id="UP000710849">
    <property type="component" value="Unassembled WGS sequence"/>
</dbReference>
<dbReference type="EMBL" id="RCSW01000022">
    <property type="protein sequence ID" value="KAF7929956.1"/>
    <property type="molecule type" value="Genomic_DNA"/>
</dbReference>
<name>A0A9P5I2N8_9HELO</name>